<gene>
    <name evidence="3" type="ORF">OC846_000310</name>
</gene>
<name>A0AAN6GW87_9BASI</name>
<dbReference type="Proteomes" id="UP001176517">
    <property type="component" value="Unassembled WGS sequence"/>
</dbReference>
<feature type="coiled-coil region" evidence="1">
    <location>
        <begin position="233"/>
        <end position="281"/>
    </location>
</feature>
<evidence type="ECO:0000256" key="2">
    <source>
        <dbReference type="SAM" id="MobiDB-lite"/>
    </source>
</evidence>
<dbReference type="AlphaFoldDB" id="A0AAN6GW87"/>
<sequence>MSLAEKDTENIIGNCAPMPEPVPASSDTSRPDSSASAPAVTLDALGTLLAFRDVQRKRTEYWNEYTDAIEAHLKWSAAKQERAKVASTSTTDQDTPSSSDAEATNGAATRRGQHSCAHAAGINTSNLESDNEQPTTEAQPQADVAPPPLPEVNGPMLLQIVNLVTQGLLSCSHQTRMLEGHLRDPAPPTEASSATDPQPDLALANLMGKAQDLENSLLRITVKRDQLRTGDLHSGADANLRDNQEEIEDLSRQRMRIRQEINEIMSEVQAEIAELQAARDE</sequence>
<evidence type="ECO:0000313" key="4">
    <source>
        <dbReference type="Proteomes" id="UP001176517"/>
    </source>
</evidence>
<evidence type="ECO:0000256" key="1">
    <source>
        <dbReference type="SAM" id="Coils"/>
    </source>
</evidence>
<feature type="region of interest" description="Disordered" evidence="2">
    <location>
        <begin position="1"/>
        <end position="38"/>
    </location>
</feature>
<feature type="region of interest" description="Disordered" evidence="2">
    <location>
        <begin position="84"/>
        <end position="151"/>
    </location>
</feature>
<feature type="compositionally biased region" description="Polar residues" evidence="2">
    <location>
        <begin position="122"/>
        <end position="139"/>
    </location>
</feature>
<accession>A0AAN6GW87</accession>
<feature type="compositionally biased region" description="Low complexity" evidence="2">
    <location>
        <begin position="87"/>
        <end position="100"/>
    </location>
</feature>
<organism evidence="3 4">
    <name type="scientific">Tilletia horrida</name>
    <dbReference type="NCBI Taxonomy" id="155126"/>
    <lineage>
        <taxon>Eukaryota</taxon>
        <taxon>Fungi</taxon>
        <taxon>Dikarya</taxon>
        <taxon>Basidiomycota</taxon>
        <taxon>Ustilaginomycotina</taxon>
        <taxon>Exobasidiomycetes</taxon>
        <taxon>Tilletiales</taxon>
        <taxon>Tilletiaceae</taxon>
        <taxon>Tilletia</taxon>
    </lineage>
</organism>
<evidence type="ECO:0000313" key="3">
    <source>
        <dbReference type="EMBL" id="KAK0557743.1"/>
    </source>
</evidence>
<proteinExistence type="predicted"/>
<dbReference type="EMBL" id="JAPDMZ010000003">
    <property type="protein sequence ID" value="KAK0557743.1"/>
    <property type="molecule type" value="Genomic_DNA"/>
</dbReference>
<feature type="compositionally biased region" description="Low complexity" evidence="2">
    <location>
        <begin position="23"/>
        <end position="38"/>
    </location>
</feature>
<keyword evidence="4" id="KW-1185">Reference proteome</keyword>
<protein>
    <submittedName>
        <fullName evidence="3">Uncharacterized protein</fullName>
    </submittedName>
</protein>
<keyword evidence="1" id="KW-0175">Coiled coil</keyword>
<reference evidence="3" key="1">
    <citation type="journal article" date="2023" name="PhytoFront">
        <title>Draft Genome Resources of Seven Strains of Tilletia horrida, Causal Agent of Kernel Smut of Rice.</title>
        <authorList>
            <person name="Khanal S."/>
            <person name="Antony Babu S."/>
            <person name="Zhou X.G."/>
        </authorList>
    </citation>
    <scope>NUCLEOTIDE SEQUENCE</scope>
    <source>
        <strain evidence="3">TX6</strain>
    </source>
</reference>
<comment type="caution">
    <text evidence="3">The sequence shown here is derived from an EMBL/GenBank/DDBJ whole genome shotgun (WGS) entry which is preliminary data.</text>
</comment>
<feature type="region of interest" description="Disordered" evidence="2">
    <location>
        <begin position="180"/>
        <end position="199"/>
    </location>
</feature>